<dbReference type="Proteomes" id="UP000297613">
    <property type="component" value="Unassembled WGS sequence"/>
</dbReference>
<sequence length="483" mass="51826">MIIIWMFLIYKISIMRSLIRSFWISSVLVLISCAQADKISFDSSSNAGLLLQGGLGIIRNLGSGTAFSSFSFSAQENFLSQDYPTVINGTNITATVPYGVVARLRPTFAVSADATVKVGEMTQISGINWNDFSNPVTYTVVAGNGTKQNYTVTVSVTNPITDAGQKICYDGTLNSIACGGTVHPNQDADFQNGPQASFVKTVFPEYSSQPVVHDKIAGLAWKYCPEGTNPVDCSGTNSQYSYANAVAACDALNAGNGYAGYKSWRIPSIQELYSISTYENPTPSPYLDVAFFPNSSQTFWSGTAVATPGSSRWTFNFTQGTSSNLSETGSLPVRCVVSGAFPAKQFVDMGDGTILEKTSNLRWAQCSYGQSGTNCSSGTLTNIGRQAGLQFCANIATSDGKPWRLPNVHELRSIVEYGFTVGNGVLDTAYFKNNPVNVTYLTSNANPDPSNKNLFLLDFVYGPISLSSFLATTAAIRCVKDGP</sequence>
<dbReference type="Pfam" id="PF07603">
    <property type="entry name" value="Lcl_C"/>
    <property type="match status" value="2"/>
</dbReference>
<dbReference type="Gene3D" id="2.60.40.2340">
    <property type="match status" value="1"/>
</dbReference>
<feature type="domain" description="Lcl C-terminal" evidence="1">
    <location>
        <begin position="352"/>
        <end position="479"/>
    </location>
</feature>
<reference evidence="2 3" key="1">
    <citation type="journal article" date="2019" name="PLoS Negl. Trop. Dis.">
        <title>Revisiting the worldwide diversity of Leptospira species in the environment.</title>
        <authorList>
            <person name="Vincent A.T."/>
            <person name="Schiettekatte O."/>
            <person name="Bourhy P."/>
            <person name="Veyrier F.J."/>
            <person name="Picardeau M."/>
        </authorList>
    </citation>
    <scope>NUCLEOTIDE SEQUENCE [LARGE SCALE GENOMIC DNA]</scope>
    <source>
        <strain evidence="2 3">201702445</strain>
    </source>
</reference>
<proteinExistence type="predicted"/>
<organism evidence="2 3">
    <name type="scientific">Leptospira yasudae</name>
    <dbReference type="NCBI Taxonomy" id="2202201"/>
    <lineage>
        <taxon>Bacteria</taxon>
        <taxon>Pseudomonadati</taxon>
        <taxon>Spirochaetota</taxon>
        <taxon>Spirochaetia</taxon>
        <taxon>Leptospirales</taxon>
        <taxon>Leptospiraceae</taxon>
        <taxon>Leptospira</taxon>
    </lineage>
</organism>
<dbReference type="AlphaFoldDB" id="A0A6N4QXB2"/>
<evidence type="ECO:0000313" key="3">
    <source>
        <dbReference type="Proteomes" id="UP000297613"/>
    </source>
</evidence>
<comment type="caution">
    <text evidence="2">The sequence shown here is derived from an EMBL/GenBank/DDBJ whole genome shotgun (WGS) entry which is preliminary data.</text>
</comment>
<protein>
    <submittedName>
        <fullName evidence="2">DUF1566 domain-containing protein</fullName>
    </submittedName>
</protein>
<evidence type="ECO:0000259" key="1">
    <source>
        <dbReference type="Pfam" id="PF07603"/>
    </source>
</evidence>
<accession>A0A6N4QXB2</accession>
<gene>
    <name evidence="2" type="ORF">EHQ83_07210</name>
</gene>
<evidence type="ECO:0000313" key="2">
    <source>
        <dbReference type="EMBL" id="TGL85632.1"/>
    </source>
</evidence>
<name>A0A6N4QXB2_9LEPT</name>
<dbReference type="PANTHER" id="PTHR35812">
    <property type="entry name" value="LIPOPROTEIN"/>
    <property type="match status" value="1"/>
</dbReference>
<dbReference type="InterPro" id="IPR011460">
    <property type="entry name" value="Lcl_C"/>
</dbReference>
<feature type="domain" description="Lcl C-terminal" evidence="1">
    <location>
        <begin position="211"/>
        <end position="336"/>
    </location>
</feature>
<dbReference type="EMBL" id="RQGM01000028">
    <property type="protein sequence ID" value="TGL85632.1"/>
    <property type="molecule type" value="Genomic_DNA"/>
</dbReference>
<dbReference type="PANTHER" id="PTHR35812:SF1">
    <property type="entry name" value="LIPOPROTEIN"/>
    <property type="match status" value="1"/>
</dbReference>